<dbReference type="EMBL" id="CP000360">
    <property type="protein sequence ID" value="ABF39376.1"/>
    <property type="molecule type" value="Genomic_DNA"/>
</dbReference>
<feature type="domain" description="ABC3 transporter permease C-terminal" evidence="8">
    <location>
        <begin position="275"/>
        <end position="394"/>
    </location>
</feature>
<evidence type="ECO:0000259" key="9">
    <source>
        <dbReference type="Pfam" id="PF12704"/>
    </source>
</evidence>
<name>Q1IUS4_KORVE</name>
<evidence type="ECO:0000256" key="6">
    <source>
        <dbReference type="ARBA" id="ARBA00038076"/>
    </source>
</evidence>
<dbReference type="Pfam" id="PF12704">
    <property type="entry name" value="MacB_PCD"/>
    <property type="match status" value="2"/>
</dbReference>
<keyword evidence="11" id="KW-1185">Reference proteome</keyword>
<organism evidence="10 11">
    <name type="scientific">Koribacter versatilis (strain Ellin345)</name>
    <dbReference type="NCBI Taxonomy" id="204669"/>
    <lineage>
        <taxon>Bacteria</taxon>
        <taxon>Pseudomonadati</taxon>
        <taxon>Acidobacteriota</taxon>
        <taxon>Terriglobia</taxon>
        <taxon>Terriglobales</taxon>
        <taxon>Candidatus Korobacteraceae</taxon>
        <taxon>Candidatus Korobacter</taxon>
    </lineage>
</organism>
<protein>
    <submittedName>
        <fullName evidence="10">ABC efflux pump, inner membrane subunit</fullName>
    </submittedName>
</protein>
<feature type="transmembrane region" description="Helical" evidence="7">
    <location>
        <begin position="768"/>
        <end position="790"/>
    </location>
</feature>
<accession>Q1IUS4</accession>
<dbReference type="NCBIfam" id="TIGR03434">
    <property type="entry name" value="ADOP"/>
    <property type="match status" value="1"/>
</dbReference>
<evidence type="ECO:0000256" key="7">
    <source>
        <dbReference type="SAM" id="Phobius"/>
    </source>
</evidence>
<evidence type="ECO:0000256" key="2">
    <source>
        <dbReference type="ARBA" id="ARBA00022475"/>
    </source>
</evidence>
<dbReference type="InterPro" id="IPR003838">
    <property type="entry name" value="ABC3_permease_C"/>
</dbReference>
<dbReference type="PANTHER" id="PTHR30572:SF4">
    <property type="entry name" value="ABC TRANSPORTER PERMEASE YTRF"/>
    <property type="match status" value="1"/>
</dbReference>
<feature type="transmembrane region" description="Helical" evidence="7">
    <location>
        <begin position="366"/>
        <end position="387"/>
    </location>
</feature>
<feature type="transmembrane region" description="Helical" evidence="7">
    <location>
        <begin position="325"/>
        <end position="346"/>
    </location>
</feature>
<feature type="transmembrane region" description="Helical" evidence="7">
    <location>
        <begin position="272"/>
        <end position="294"/>
    </location>
</feature>
<dbReference type="HOGENOM" id="CLU_009433_1_0_0"/>
<dbReference type="PANTHER" id="PTHR30572">
    <property type="entry name" value="MEMBRANE COMPONENT OF TRANSPORTER-RELATED"/>
    <property type="match status" value="1"/>
</dbReference>
<evidence type="ECO:0000313" key="11">
    <source>
        <dbReference type="Proteomes" id="UP000002432"/>
    </source>
</evidence>
<dbReference type="RefSeq" id="WP_011521178.1">
    <property type="nucleotide sequence ID" value="NC_008009.1"/>
</dbReference>
<evidence type="ECO:0000313" key="10">
    <source>
        <dbReference type="EMBL" id="ABF39376.1"/>
    </source>
</evidence>
<sequence length="805" mass="86313">MTTLMQDVRYAFRQLYKKPGFSFTAVFTIALAIGVATAVFSVLYAILIRPLPFDQPDKIFFLQGYSPQGYTQPAAYPEYLHWRRNTQSFSALAGYSRGSANFETNGGPVPITSVSTTDNFFQVFGVNPILGRTFADGEDQPGKNDVVVLSYESWQQDFGGRQDVTGATAKIDGRPYSIIGVMPAGFRYPISAAHAVYLPLHIPKDLAESKGSHWMPMVARLKNGVTSKQAEDDMGRAMESYAVENPDAKGRRMNIEGIAAHVVGDTGAPLKVLLFAVLAVLGIGCANFAGLLLARGVKREREVAVRSAIGATRTRLVRQMLTETVMLAIAGTLGGVLLAFLLLSGITKLLIAALARGADVQINIPVLVASLAVAIITALVAGVVPALRLSSIAPSLALKAGGSAGSARGQHHLRAVFIVTQIALALVLLVTSGLLMRTLAGLRSTDLGFTTNNMIATELDLSRGAYENRDVVTEFYNPLMEKVQAIPGVKAAGMIQIIPIQNWGWNSDVQIVGKPPAPKGQEQLAEYRVVTPGYYSAMGIRLLRGRLIDPKLDNRNTKPVTVVNEAFVKKFFAPGEDPVGQHLSDDDKTEIVGVVSDVRQNIYAPPLAEMDYAVSQVSAKNAFGYLSSMQLVVRTSMDPAGMMGSLRNALHEVDPGVPSRTPETMKDVIAEVLIFERLENWLFGTFAALAILLSIVGLYGLISHEVDLSIRDIGVRMALGATRAQVLAGVYKRVGLLLAIGVAGGLIMTMAVQKILSALVVLHLGKDAVTIVSLAAGLALFGLLAALLPARRAASTEPMTALRYE</sequence>
<reference evidence="10 11" key="1">
    <citation type="journal article" date="2009" name="Appl. Environ. Microbiol.">
        <title>Three genomes from the phylum Acidobacteria provide insight into the lifestyles of these microorganisms in soils.</title>
        <authorList>
            <person name="Ward N.L."/>
            <person name="Challacombe J.F."/>
            <person name="Janssen P.H."/>
            <person name="Henrissat B."/>
            <person name="Coutinho P.M."/>
            <person name="Wu M."/>
            <person name="Xie G."/>
            <person name="Haft D.H."/>
            <person name="Sait M."/>
            <person name="Badger J."/>
            <person name="Barabote R.D."/>
            <person name="Bradley B."/>
            <person name="Brettin T.S."/>
            <person name="Brinkac L.M."/>
            <person name="Bruce D."/>
            <person name="Creasy T."/>
            <person name="Daugherty S.C."/>
            <person name="Davidsen T.M."/>
            <person name="DeBoy R.T."/>
            <person name="Detter J.C."/>
            <person name="Dodson R.J."/>
            <person name="Durkin A.S."/>
            <person name="Ganapathy A."/>
            <person name="Gwinn-Giglio M."/>
            <person name="Han C.S."/>
            <person name="Khouri H."/>
            <person name="Kiss H."/>
            <person name="Kothari S.P."/>
            <person name="Madupu R."/>
            <person name="Nelson K.E."/>
            <person name="Nelson W.C."/>
            <person name="Paulsen I."/>
            <person name="Penn K."/>
            <person name="Ren Q."/>
            <person name="Rosovitz M.J."/>
            <person name="Selengut J.D."/>
            <person name="Shrivastava S."/>
            <person name="Sullivan S.A."/>
            <person name="Tapia R."/>
            <person name="Thompson L.S."/>
            <person name="Watkins K.L."/>
            <person name="Yang Q."/>
            <person name="Yu C."/>
            <person name="Zafar N."/>
            <person name="Zhou L."/>
            <person name="Kuske C.R."/>
        </authorList>
    </citation>
    <scope>NUCLEOTIDE SEQUENCE [LARGE SCALE GENOMIC DNA]</scope>
    <source>
        <strain evidence="10 11">Ellin345</strain>
    </source>
</reference>
<dbReference type="AlphaFoldDB" id="Q1IUS4"/>
<evidence type="ECO:0000256" key="1">
    <source>
        <dbReference type="ARBA" id="ARBA00004651"/>
    </source>
</evidence>
<dbReference type="Pfam" id="PF02687">
    <property type="entry name" value="FtsX"/>
    <property type="match status" value="2"/>
</dbReference>
<dbReference type="Proteomes" id="UP000002432">
    <property type="component" value="Chromosome"/>
</dbReference>
<feature type="transmembrane region" description="Helical" evidence="7">
    <location>
        <begin position="415"/>
        <end position="436"/>
    </location>
</feature>
<dbReference type="KEGG" id="aba:Acid345_0371"/>
<dbReference type="GO" id="GO:0005886">
    <property type="term" value="C:plasma membrane"/>
    <property type="evidence" value="ECO:0007669"/>
    <property type="project" value="UniProtKB-SubCell"/>
</dbReference>
<dbReference type="GO" id="GO:0022857">
    <property type="term" value="F:transmembrane transporter activity"/>
    <property type="evidence" value="ECO:0007669"/>
    <property type="project" value="TreeGrafter"/>
</dbReference>
<feature type="domain" description="MacB-like periplasmic core" evidence="9">
    <location>
        <begin position="472"/>
        <end position="614"/>
    </location>
</feature>
<feature type="transmembrane region" description="Helical" evidence="7">
    <location>
        <begin position="21"/>
        <end position="47"/>
    </location>
</feature>
<dbReference type="InterPro" id="IPR050250">
    <property type="entry name" value="Macrolide_Exporter_MacB"/>
</dbReference>
<evidence type="ECO:0000259" key="8">
    <source>
        <dbReference type="Pfam" id="PF02687"/>
    </source>
</evidence>
<keyword evidence="5 7" id="KW-0472">Membrane</keyword>
<feature type="transmembrane region" description="Helical" evidence="7">
    <location>
        <begin position="734"/>
        <end position="756"/>
    </location>
</feature>
<dbReference type="EnsemblBacteria" id="ABF39376">
    <property type="protein sequence ID" value="ABF39376"/>
    <property type="gene ID" value="Acid345_0371"/>
</dbReference>
<feature type="domain" description="ABC3 transporter permease C-terminal" evidence="8">
    <location>
        <begin position="685"/>
        <end position="798"/>
    </location>
</feature>
<feature type="domain" description="MacB-like periplasmic core" evidence="9">
    <location>
        <begin position="22"/>
        <end position="235"/>
    </location>
</feature>
<proteinExistence type="inferred from homology"/>
<keyword evidence="2" id="KW-1003">Cell membrane</keyword>
<evidence type="ECO:0000256" key="5">
    <source>
        <dbReference type="ARBA" id="ARBA00023136"/>
    </source>
</evidence>
<dbReference type="OrthoDB" id="102443at2"/>
<dbReference type="STRING" id="204669.Acid345_0371"/>
<comment type="similarity">
    <text evidence="6">Belongs to the ABC-4 integral membrane protein family.</text>
</comment>
<gene>
    <name evidence="10" type="ordered locus">Acid345_0371</name>
</gene>
<evidence type="ECO:0000256" key="4">
    <source>
        <dbReference type="ARBA" id="ARBA00022989"/>
    </source>
</evidence>
<comment type="subcellular location">
    <subcellularLocation>
        <location evidence="1">Cell membrane</location>
        <topology evidence="1">Multi-pass membrane protein</topology>
    </subcellularLocation>
</comment>
<dbReference type="InterPro" id="IPR025857">
    <property type="entry name" value="MacB_PCD"/>
</dbReference>
<dbReference type="InterPro" id="IPR017800">
    <property type="entry name" value="ADOP"/>
</dbReference>
<keyword evidence="3 7" id="KW-0812">Transmembrane</keyword>
<keyword evidence="4 7" id="KW-1133">Transmembrane helix</keyword>
<feature type="transmembrane region" description="Helical" evidence="7">
    <location>
        <begin position="681"/>
        <end position="702"/>
    </location>
</feature>
<dbReference type="eggNOG" id="COG0577">
    <property type="taxonomic scope" value="Bacteria"/>
</dbReference>
<evidence type="ECO:0000256" key="3">
    <source>
        <dbReference type="ARBA" id="ARBA00022692"/>
    </source>
</evidence>